<dbReference type="EMBL" id="JAVREL010000016">
    <property type="protein sequence ID" value="MDT0345867.1"/>
    <property type="molecule type" value="Genomic_DNA"/>
</dbReference>
<keyword evidence="2 4" id="KW-0012">Acyltransferase</keyword>
<dbReference type="InterPro" id="IPR016181">
    <property type="entry name" value="Acyl_CoA_acyltransferase"/>
</dbReference>
<comment type="caution">
    <text evidence="4">The sequence shown here is derived from an EMBL/GenBank/DDBJ whole genome shotgun (WGS) entry which is preliminary data.</text>
</comment>
<dbReference type="InterPro" id="IPR050832">
    <property type="entry name" value="Bact_Acetyltransf"/>
</dbReference>
<dbReference type="GO" id="GO:0016746">
    <property type="term" value="F:acyltransferase activity"/>
    <property type="evidence" value="ECO:0007669"/>
    <property type="project" value="UniProtKB-KW"/>
</dbReference>
<dbReference type="PROSITE" id="PS51186">
    <property type="entry name" value="GNAT"/>
    <property type="match status" value="1"/>
</dbReference>
<evidence type="ECO:0000256" key="2">
    <source>
        <dbReference type="ARBA" id="ARBA00023315"/>
    </source>
</evidence>
<evidence type="ECO:0000313" key="5">
    <source>
        <dbReference type="Proteomes" id="UP001183246"/>
    </source>
</evidence>
<dbReference type="RefSeq" id="WP_311706997.1">
    <property type="nucleotide sequence ID" value="NZ_JAVREL010000016.1"/>
</dbReference>
<feature type="domain" description="N-acetyltransferase" evidence="3">
    <location>
        <begin position="3"/>
        <end position="180"/>
    </location>
</feature>
<dbReference type="Gene3D" id="3.40.630.30">
    <property type="match status" value="1"/>
</dbReference>
<organism evidence="4 5">
    <name type="scientific">Streptomyces litchfieldiae</name>
    <dbReference type="NCBI Taxonomy" id="3075543"/>
    <lineage>
        <taxon>Bacteria</taxon>
        <taxon>Bacillati</taxon>
        <taxon>Actinomycetota</taxon>
        <taxon>Actinomycetes</taxon>
        <taxon>Kitasatosporales</taxon>
        <taxon>Streptomycetaceae</taxon>
        <taxon>Streptomyces</taxon>
    </lineage>
</organism>
<evidence type="ECO:0000256" key="1">
    <source>
        <dbReference type="ARBA" id="ARBA00022679"/>
    </source>
</evidence>
<dbReference type="CDD" id="cd04301">
    <property type="entry name" value="NAT_SF"/>
    <property type="match status" value="1"/>
</dbReference>
<dbReference type="PANTHER" id="PTHR43877">
    <property type="entry name" value="AMINOALKYLPHOSPHONATE N-ACETYLTRANSFERASE-RELATED-RELATED"/>
    <property type="match status" value="1"/>
</dbReference>
<dbReference type="InterPro" id="IPR000182">
    <property type="entry name" value="GNAT_dom"/>
</dbReference>
<gene>
    <name evidence="4" type="ORF">RM590_25220</name>
</gene>
<sequence length="187" mass="20869">MRIEIREMTDADIEGVGRARIEGWRHAYRGVVPKDFLDGMRPELFAARLRAALPAEPPGRVHLVADLRGTGVIGWAHPGTYRPDETVDKEEEETENWGELYALYLVPRYIGAGVGRALLDASTRWLAGQGHRRMRLWVLRENALGRGFYGRSGLVPDGAERSEVLAGATIDEVRYSCLLTEEGAILK</sequence>
<proteinExistence type="predicted"/>
<keyword evidence="1 4" id="KW-0808">Transferase</keyword>
<dbReference type="SUPFAM" id="SSF55729">
    <property type="entry name" value="Acyl-CoA N-acyltransferases (Nat)"/>
    <property type="match status" value="1"/>
</dbReference>
<accession>A0ABU2MWW4</accession>
<reference evidence="5" key="1">
    <citation type="submission" date="2023-07" db="EMBL/GenBank/DDBJ databases">
        <title>30 novel species of actinomycetes from the DSMZ collection.</title>
        <authorList>
            <person name="Nouioui I."/>
        </authorList>
    </citation>
    <scope>NUCLEOTIDE SEQUENCE [LARGE SCALE GENOMIC DNA]</scope>
    <source>
        <strain evidence="5">DSM 44938</strain>
    </source>
</reference>
<dbReference type="Proteomes" id="UP001183246">
    <property type="component" value="Unassembled WGS sequence"/>
</dbReference>
<name>A0ABU2MWW4_9ACTN</name>
<protein>
    <submittedName>
        <fullName evidence="4">GNAT family N-acetyltransferase</fullName>
        <ecNumber evidence="4">2.3.1.-</ecNumber>
    </submittedName>
</protein>
<keyword evidence="5" id="KW-1185">Reference proteome</keyword>
<dbReference type="Pfam" id="PF00583">
    <property type="entry name" value="Acetyltransf_1"/>
    <property type="match status" value="1"/>
</dbReference>
<evidence type="ECO:0000259" key="3">
    <source>
        <dbReference type="PROSITE" id="PS51186"/>
    </source>
</evidence>
<evidence type="ECO:0000313" key="4">
    <source>
        <dbReference type="EMBL" id="MDT0345867.1"/>
    </source>
</evidence>
<dbReference type="EC" id="2.3.1.-" evidence="4"/>